<dbReference type="RefSeq" id="WP_083619005.1">
    <property type="nucleotide sequence ID" value="NZ_LR734850.1"/>
</dbReference>
<organism evidence="1 2">
    <name type="scientific">Planktothrix serta PCC 8927</name>
    <dbReference type="NCBI Taxonomy" id="671068"/>
    <lineage>
        <taxon>Bacteria</taxon>
        <taxon>Bacillati</taxon>
        <taxon>Cyanobacteriota</taxon>
        <taxon>Cyanophyceae</taxon>
        <taxon>Oscillatoriophycideae</taxon>
        <taxon>Oscillatoriales</taxon>
        <taxon>Microcoleaceae</taxon>
        <taxon>Planktothrix</taxon>
    </lineage>
</organism>
<reference evidence="1" key="1">
    <citation type="submission" date="2019-10" db="EMBL/GenBank/DDBJ databases">
        <authorList>
            <consortium name="Genoscope - CEA"/>
            <person name="William W."/>
        </authorList>
    </citation>
    <scope>NUCLEOTIDE SEQUENCE [LARGE SCALE GENOMIC DNA]</scope>
    <source>
        <strain evidence="1">BBR_PRJEB10992</strain>
    </source>
</reference>
<dbReference type="Proteomes" id="UP000184550">
    <property type="component" value="Unassembled WGS sequence"/>
</dbReference>
<evidence type="ECO:0000313" key="2">
    <source>
        <dbReference type="Proteomes" id="UP000184550"/>
    </source>
</evidence>
<gene>
    <name evidence="1" type="ORF">PL8927_330030</name>
</gene>
<evidence type="ECO:0000313" key="1">
    <source>
        <dbReference type="EMBL" id="VXD14902.1"/>
    </source>
</evidence>
<proteinExistence type="predicted"/>
<protein>
    <submittedName>
        <fullName evidence="1">Uncharacterized protein</fullName>
    </submittedName>
</protein>
<keyword evidence="2" id="KW-1185">Reference proteome</keyword>
<comment type="caution">
    <text evidence="1">The sequence shown here is derived from an EMBL/GenBank/DDBJ whole genome shotgun (WGS) entry which is preliminary data.</text>
</comment>
<dbReference type="EMBL" id="CZCU02000106">
    <property type="protein sequence ID" value="VXD14902.1"/>
    <property type="molecule type" value="Genomic_DNA"/>
</dbReference>
<dbReference type="AlphaFoldDB" id="A0A7Z9BL31"/>
<accession>A0A7Z9BL31</accession>
<dbReference type="OrthoDB" id="573814at2"/>
<sequence length="176" mass="20391">MLPNLEEFGINAPVYIRKIDSRSRWNPEGCSNDEERAQKIADSLFKEEVYSLWRVTSKLEFYGVIASLSSRRNPKHQDIDFIWIMEEELEEVGIQPEAIPEGDCLLVQNLHFNAQIDNIKVQQLCLNLLRKGRQAQRCKKKTTKLILDYQASQQCKAANSNFLKCRCEDLLEISVT</sequence>
<name>A0A7Z9BL31_9CYAN</name>